<dbReference type="KEGG" id="slt:Slit_1568"/>
<protein>
    <submittedName>
        <fullName evidence="1">Uncharacterized protein</fullName>
    </submittedName>
</protein>
<dbReference type="HOGENOM" id="CLU_1474238_0_0_4"/>
<dbReference type="AlphaFoldDB" id="D5CS65"/>
<reference evidence="1 2" key="1">
    <citation type="submission" date="2010-03" db="EMBL/GenBank/DDBJ databases">
        <title>Complete sequence of Sideroxydans lithotrophicus ES-1.</title>
        <authorList>
            <consortium name="US DOE Joint Genome Institute"/>
            <person name="Lucas S."/>
            <person name="Copeland A."/>
            <person name="Lapidus A."/>
            <person name="Cheng J.-F."/>
            <person name="Bruce D."/>
            <person name="Goodwin L."/>
            <person name="Pitluck S."/>
            <person name="Munk A.C."/>
            <person name="Detter J.C."/>
            <person name="Han C."/>
            <person name="Tapia R."/>
            <person name="Larimer F."/>
            <person name="Land M."/>
            <person name="Hauser L."/>
            <person name="Kyrpides N."/>
            <person name="Ivanova N."/>
            <person name="Emerson D."/>
            <person name="Woyke T."/>
        </authorList>
    </citation>
    <scope>NUCLEOTIDE SEQUENCE [LARGE SCALE GENOMIC DNA]</scope>
    <source>
        <strain evidence="1 2">ES-1</strain>
    </source>
</reference>
<evidence type="ECO:0000313" key="2">
    <source>
        <dbReference type="Proteomes" id="UP000001625"/>
    </source>
</evidence>
<dbReference type="RefSeq" id="WP_013029699.1">
    <property type="nucleotide sequence ID" value="NC_013959.1"/>
</dbReference>
<dbReference type="STRING" id="580332.Slit_1568"/>
<name>D5CS65_SIDLE</name>
<proteinExistence type="predicted"/>
<accession>D5CS65</accession>
<sequence length="183" mass="19935">MGEGEEEVKRKIKELSALIGVLEKKANITEEVKHARTSGSPDKFRDAYYSVDDLELRKRLITTTGELDQLYLQQCELAVASATEELARATDKSKQQPWPLAIAAYVGPMVVGQWGFGLFGAVGGAVGGYFLGQWVISATKKEDAQAVAQAQKILAAAQRRNEASKVEPYLFSAAEQAGGEREK</sequence>
<dbReference type="Proteomes" id="UP000001625">
    <property type="component" value="Chromosome"/>
</dbReference>
<gene>
    <name evidence="1" type="ordered locus">Slit_1568</name>
</gene>
<dbReference type="EMBL" id="CP001965">
    <property type="protein sequence ID" value="ADE11801.1"/>
    <property type="molecule type" value="Genomic_DNA"/>
</dbReference>
<keyword evidence="2" id="KW-1185">Reference proteome</keyword>
<organism evidence="1 2">
    <name type="scientific">Sideroxydans lithotrophicus (strain ES-1)</name>
    <dbReference type="NCBI Taxonomy" id="580332"/>
    <lineage>
        <taxon>Bacteria</taxon>
        <taxon>Pseudomonadati</taxon>
        <taxon>Pseudomonadota</taxon>
        <taxon>Betaproteobacteria</taxon>
        <taxon>Nitrosomonadales</taxon>
        <taxon>Gallionellaceae</taxon>
        <taxon>Sideroxydans</taxon>
    </lineage>
</organism>
<evidence type="ECO:0000313" key="1">
    <source>
        <dbReference type="EMBL" id="ADE11801.1"/>
    </source>
</evidence>